<name>A0AAP0R7S7_LIQFO</name>
<dbReference type="PANTHER" id="PTHR10353:SF175">
    <property type="entry name" value="BETA-GLUCOSIDASE 18-LIKE ISOFORM X1"/>
    <property type="match status" value="1"/>
</dbReference>
<dbReference type="GO" id="GO:0008422">
    <property type="term" value="F:beta-glucosidase activity"/>
    <property type="evidence" value="ECO:0007669"/>
    <property type="project" value="TreeGrafter"/>
</dbReference>
<comment type="similarity">
    <text evidence="1 2">Belongs to the glycosyl hydrolase 1 family.</text>
</comment>
<comment type="caution">
    <text evidence="3">The sequence shown here is derived from an EMBL/GenBank/DDBJ whole genome shotgun (WGS) entry which is preliminary data.</text>
</comment>
<evidence type="ECO:0008006" key="5">
    <source>
        <dbReference type="Google" id="ProtNLM"/>
    </source>
</evidence>
<evidence type="ECO:0000313" key="3">
    <source>
        <dbReference type="EMBL" id="KAK9268771.1"/>
    </source>
</evidence>
<proteinExistence type="inferred from homology"/>
<dbReference type="Proteomes" id="UP001415857">
    <property type="component" value="Unassembled WGS sequence"/>
</dbReference>
<evidence type="ECO:0000256" key="2">
    <source>
        <dbReference type="RuleBase" id="RU003690"/>
    </source>
</evidence>
<evidence type="ECO:0000256" key="1">
    <source>
        <dbReference type="ARBA" id="ARBA00010838"/>
    </source>
</evidence>
<dbReference type="EMBL" id="JBBPBK010000015">
    <property type="protein sequence ID" value="KAK9268771.1"/>
    <property type="molecule type" value="Genomic_DNA"/>
</dbReference>
<accession>A0AAP0R7S7</accession>
<dbReference type="SUPFAM" id="SSF51445">
    <property type="entry name" value="(Trans)glycosidases"/>
    <property type="match status" value="1"/>
</dbReference>
<dbReference type="InterPro" id="IPR001360">
    <property type="entry name" value="Glyco_hydro_1"/>
</dbReference>
<dbReference type="InterPro" id="IPR017853">
    <property type="entry name" value="GH"/>
</dbReference>
<dbReference type="Pfam" id="PF00232">
    <property type="entry name" value="Glyco_hydro_1"/>
    <property type="match status" value="1"/>
</dbReference>
<dbReference type="PANTHER" id="PTHR10353">
    <property type="entry name" value="GLYCOSYL HYDROLASE"/>
    <property type="match status" value="1"/>
</dbReference>
<keyword evidence="4" id="KW-1185">Reference proteome</keyword>
<evidence type="ECO:0000313" key="4">
    <source>
        <dbReference type="Proteomes" id="UP001415857"/>
    </source>
</evidence>
<protein>
    <recommendedName>
        <fullName evidence="5">Beta-glucosidase</fullName>
    </recommendedName>
</protein>
<reference evidence="3 4" key="1">
    <citation type="journal article" date="2024" name="Plant J.">
        <title>Genome sequences and population genomics reveal climatic adaptation and genomic divergence between two closely related sweetgum species.</title>
        <authorList>
            <person name="Xu W.Q."/>
            <person name="Ren C.Q."/>
            <person name="Zhang X.Y."/>
            <person name="Comes H.P."/>
            <person name="Liu X.H."/>
            <person name="Li Y.G."/>
            <person name="Kettle C.J."/>
            <person name="Jalonen R."/>
            <person name="Gaisberger H."/>
            <person name="Ma Y.Z."/>
            <person name="Qiu Y.X."/>
        </authorList>
    </citation>
    <scope>NUCLEOTIDE SEQUENCE [LARGE SCALE GENOMIC DNA]</scope>
    <source>
        <strain evidence="3">Hangzhou</strain>
    </source>
</reference>
<sequence>MDCAYSLRGNLEDRDTVVGLERSLFKALQYVTFGFLYRVGVAMGIDGFVAKFITFENSAKFEQGQAAALTLSDQIAILSSNLDDIIDPVGWSSWDVRASGQFDIPQVQQQWTGANKIGKRFNISVWNSYWTTINEPNITVELGYLRGIYPPAHCSAPFGNSSVGNSEREPLLVVHNMLISHAKAAHLYREHYQPKQGGFIGVVVHRYMFEPISDQEVDREAARRALAFNSGWVLDPLLNGDCPPEMHGFLGQKMPKFSPDELEKLKDTVDFIGLNHYSSSYAKDCIYSPCESGGCVIKGFVYITGERDGIPIGEETALPYFYVVPRGLEKLID</sequence>
<dbReference type="AlphaFoldDB" id="A0AAP0R7S7"/>
<gene>
    <name evidence="3" type="ORF">L1049_000533</name>
</gene>
<dbReference type="GO" id="GO:0005975">
    <property type="term" value="P:carbohydrate metabolic process"/>
    <property type="evidence" value="ECO:0007669"/>
    <property type="project" value="InterPro"/>
</dbReference>
<dbReference type="Gene3D" id="3.20.20.80">
    <property type="entry name" value="Glycosidases"/>
    <property type="match status" value="1"/>
</dbReference>
<organism evidence="3 4">
    <name type="scientific">Liquidambar formosana</name>
    <name type="common">Formosan gum</name>
    <dbReference type="NCBI Taxonomy" id="63359"/>
    <lineage>
        <taxon>Eukaryota</taxon>
        <taxon>Viridiplantae</taxon>
        <taxon>Streptophyta</taxon>
        <taxon>Embryophyta</taxon>
        <taxon>Tracheophyta</taxon>
        <taxon>Spermatophyta</taxon>
        <taxon>Magnoliopsida</taxon>
        <taxon>eudicotyledons</taxon>
        <taxon>Gunneridae</taxon>
        <taxon>Pentapetalae</taxon>
        <taxon>Saxifragales</taxon>
        <taxon>Altingiaceae</taxon>
        <taxon>Liquidambar</taxon>
    </lineage>
</organism>